<name>A0A8D3WZ46_PRIMW</name>
<dbReference type="EMBL" id="CP003017">
    <property type="protein sequence ID" value="AEN89527.1"/>
    <property type="molecule type" value="Genomic_DNA"/>
</dbReference>
<dbReference type="AlphaFoldDB" id="A0A8D3WZ46"/>
<dbReference type="Proteomes" id="UP000001283">
    <property type="component" value="Chromosome"/>
</dbReference>
<accession>A0A8D3WZ46</accession>
<sequence>MLSLQLYWNYLIVYLAHSFFRKFSFSKQWDISSFLRHTTKKE</sequence>
<evidence type="ECO:0000313" key="1">
    <source>
        <dbReference type="EMBL" id="AEN89527.1"/>
    </source>
</evidence>
<gene>
    <name evidence="1" type="ORF">BMWSH_2645</name>
</gene>
<reference evidence="1 2" key="1">
    <citation type="journal article" date="2011" name="J. Bacteriol.">
        <title>Complete genome sequence of the industrial strain Bacillus megaterium WSH-002.</title>
        <authorList>
            <person name="Liu L."/>
            <person name="Li Y."/>
            <person name="Zhang J."/>
            <person name="Zou W."/>
            <person name="Zhou Z."/>
            <person name="Liu J."/>
            <person name="Li X."/>
            <person name="Wang L."/>
            <person name="Chen J."/>
        </authorList>
    </citation>
    <scope>NUCLEOTIDE SEQUENCE [LARGE SCALE GENOMIC DNA]</scope>
    <source>
        <strain evidence="1 2">WSH-002</strain>
    </source>
</reference>
<evidence type="ECO:0000313" key="2">
    <source>
        <dbReference type="Proteomes" id="UP000001283"/>
    </source>
</evidence>
<protein>
    <submittedName>
        <fullName evidence="1">Uncharacterized protein</fullName>
    </submittedName>
</protein>
<organism evidence="1 2">
    <name type="scientific">Priestia megaterium (strain WSH-002)</name>
    <name type="common">Bacillus megaterium</name>
    <dbReference type="NCBI Taxonomy" id="1006007"/>
    <lineage>
        <taxon>Bacteria</taxon>
        <taxon>Bacillati</taxon>
        <taxon>Bacillota</taxon>
        <taxon>Bacilli</taxon>
        <taxon>Bacillales</taxon>
        <taxon>Bacillaceae</taxon>
        <taxon>Priestia</taxon>
    </lineage>
</organism>
<proteinExistence type="predicted"/>
<dbReference type="KEGG" id="bmh:BMWSH_2645"/>